<dbReference type="OrthoDB" id="10051804at2759"/>
<dbReference type="eggNOG" id="ENOG502S5Q6">
    <property type="taxonomic scope" value="Eukaryota"/>
</dbReference>
<accession>D6WXX3</accession>
<proteinExistence type="predicted"/>
<dbReference type="PANTHER" id="PTHR33964">
    <property type="entry name" value="RE45066P-RELATED"/>
    <property type="match status" value="1"/>
</dbReference>
<evidence type="ECO:0008006" key="4">
    <source>
        <dbReference type="Google" id="ProtNLM"/>
    </source>
</evidence>
<evidence type="ECO:0000256" key="1">
    <source>
        <dbReference type="SAM" id="SignalP"/>
    </source>
</evidence>
<protein>
    <recommendedName>
        <fullName evidence="4">Protein TsetseEP domain-containing protein</fullName>
    </recommendedName>
</protein>
<keyword evidence="1" id="KW-0732">Signal</keyword>
<organism evidence="2 3">
    <name type="scientific">Tribolium castaneum</name>
    <name type="common">Red flour beetle</name>
    <dbReference type="NCBI Taxonomy" id="7070"/>
    <lineage>
        <taxon>Eukaryota</taxon>
        <taxon>Metazoa</taxon>
        <taxon>Ecdysozoa</taxon>
        <taxon>Arthropoda</taxon>
        <taxon>Hexapoda</taxon>
        <taxon>Insecta</taxon>
        <taxon>Pterygota</taxon>
        <taxon>Neoptera</taxon>
        <taxon>Endopterygota</taxon>
        <taxon>Coleoptera</taxon>
        <taxon>Polyphaga</taxon>
        <taxon>Cucujiformia</taxon>
        <taxon>Tenebrionidae</taxon>
        <taxon>Tenebrionidae incertae sedis</taxon>
        <taxon>Tribolium</taxon>
    </lineage>
</organism>
<feature type="signal peptide" evidence="1">
    <location>
        <begin position="1"/>
        <end position="29"/>
    </location>
</feature>
<reference evidence="2 3" key="2">
    <citation type="journal article" date="2010" name="Nucleic Acids Res.">
        <title>BeetleBase in 2010: revisions to provide comprehensive genomic information for Tribolium castaneum.</title>
        <authorList>
            <person name="Kim H.S."/>
            <person name="Murphy T."/>
            <person name="Xia J."/>
            <person name="Caragea D."/>
            <person name="Park Y."/>
            <person name="Beeman R.W."/>
            <person name="Lorenzen M.D."/>
            <person name="Butcher S."/>
            <person name="Manak J.R."/>
            <person name="Brown S.J."/>
        </authorList>
    </citation>
    <scope>GENOME REANNOTATION</scope>
    <source>
        <strain evidence="2 3">Georgia GA2</strain>
    </source>
</reference>
<dbReference type="PhylomeDB" id="D6WXX3"/>
<dbReference type="EMBL" id="KQ971357">
    <property type="protein sequence ID" value="EFA07708.1"/>
    <property type="molecule type" value="Genomic_DNA"/>
</dbReference>
<gene>
    <name evidence="2" type="primary">AUGUSTUS-3.0.2_02185</name>
    <name evidence="2" type="ORF">TcasGA2_TC002185</name>
</gene>
<evidence type="ECO:0000313" key="3">
    <source>
        <dbReference type="Proteomes" id="UP000007266"/>
    </source>
</evidence>
<reference evidence="2 3" key="1">
    <citation type="journal article" date="2008" name="Nature">
        <title>The genome of the model beetle and pest Tribolium castaneum.</title>
        <authorList>
            <consortium name="Tribolium Genome Sequencing Consortium"/>
            <person name="Richards S."/>
            <person name="Gibbs R.A."/>
            <person name="Weinstock G.M."/>
            <person name="Brown S.J."/>
            <person name="Denell R."/>
            <person name="Beeman R.W."/>
            <person name="Gibbs R."/>
            <person name="Beeman R.W."/>
            <person name="Brown S.J."/>
            <person name="Bucher G."/>
            <person name="Friedrich M."/>
            <person name="Grimmelikhuijzen C.J."/>
            <person name="Klingler M."/>
            <person name="Lorenzen M."/>
            <person name="Richards S."/>
            <person name="Roth S."/>
            <person name="Schroder R."/>
            <person name="Tautz D."/>
            <person name="Zdobnov E.M."/>
            <person name="Muzny D."/>
            <person name="Gibbs R.A."/>
            <person name="Weinstock G.M."/>
            <person name="Attaway T."/>
            <person name="Bell S."/>
            <person name="Buhay C.J."/>
            <person name="Chandrabose M.N."/>
            <person name="Chavez D."/>
            <person name="Clerk-Blankenburg K.P."/>
            <person name="Cree A."/>
            <person name="Dao M."/>
            <person name="Davis C."/>
            <person name="Chacko J."/>
            <person name="Dinh H."/>
            <person name="Dugan-Rocha S."/>
            <person name="Fowler G."/>
            <person name="Garner T.T."/>
            <person name="Garnes J."/>
            <person name="Gnirke A."/>
            <person name="Hawes A."/>
            <person name="Hernandez J."/>
            <person name="Hines S."/>
            <person name="Holder M."/>
            <person name="Hume J."/>
            <person name="Jhangiani S.N."/>
            <person name="Joshi V."/>
            <person name="Khan Z.M."/>
            <person name="Jackson L."/>
            <person name="Kovar C."/>
            <person name="Kowis A."/>
            <person name="Lee S."/>
            <person name="Lewis L.R."/>
            <person name="Margolis J."/>
            <person name="Morgan M."/>
            <person name="Nazareth L.V."/>
            <person name="Nguyen N."/>
            <person name="Okwuonu G."/>
            <person name="Parker D."/>
            <person name="Richards S."/>
            <person name="Ruiz S.J."/>
            <person name="Santibanez J."/>
            <person name="Savard J."/>
            <person name="Scherer S.E."/>
            <person name="Schneider B."/>
            <person name="Sodergren E."/>
            <person name="Tautz D."/>
            <person name="Vattahil S."/>
            <person name="Villasana D."/>
            <person name="White C.S."/>
            <person name="Wright R."/>
            <person name="Park Y."/>
            <person name="Beeman R.W."/>
            <person name="Lord J."/>
            <person name="Oppert B."/>
            <person name="Lorenzen M."/>
            <person name="Brown S."/>
            <person name="Wang L."/>
            <person name="Savard J."/>
            <person name="Tautz D."/>
            <person name="Richards S."/>
            <person name="Weinstock G."/>
            <person name="Gibbs R.A."/>
            <person name="Liu Y."/>
            <person name="Worley K."/>
            <person name="Weinstock G."/>
            <person name="Elsik C.G."/>
            <person name="Reese J.T."/>
            <person name="Elhaik E."/>
            <person name="Landan G."/>
            <person name="Graur D."/>
            <person name="Arensburger P."/>
            <person name="Atkinson P."/>
            <person name="Beeman R.W."/>
            <person name="Beidler J."/>
            <person name="Brown S.J."/>
            <person name="Demuth J.P."/>
            <person name="Drury D.W."/>
            <person name="Du Y.Z."/>
            <person name="Fujiwara H."/>
            <person name="Lorenzen M."/>
            <person name="Maselli V."/>
            <person name="Osanai M."/>
            <person name="Park Y."/>
            <person name="Robertson H.M."/>
            <person name="Tu Z."/>
            <person name="Wang J.J."/>
            <person name="Wang S."/>
            <person name="Richards S."/>
            <person name="Song H."/>
            <person name="Zhang L."/>
            <person name="Sodergren E."/>
            <person name="Werner D."/>
            <person name="Stanke M."/>
            <person name="Morgenstern B."/>
            <person name="Solovyev V."/>
            <person name="Kosarev P."/>
            <person name="Brown G."/>
            <person name="Chen H.C."/>
            <person name="Ermolaeva O."/>
            <person name="Hlavina W."/>
            <person name="Kapustin Y."/>
            <person name="Kiryutin B."/>
            <person name="Kitts P."/>
            <person name="Maglott D."/>
            <person name="Pruitt K."/>
            <person name="Sapojnikov V."/>
            <person name="Souvorov A."/>
            <person name="Mackey A.J."/>
            <person name="Waterhouse R.M."/>
            <person name="Wyder S."/>
            <person name="Zdobnov E.M."/>
            <person name="Zdobnov E.M."/>
            <person name="Wyder S."/>
            <person name="Kriventseva E.V."/>
            <person name="Kadowaki T."/>
            <person name="Bork P."/>
            <person name="Aranda M."/>
            <person name="Bao R."/>
            <person name="Beermann A."/>
            <person name="Berns N."/>
            <person name="Bolognesi R."/>
            <person name="Bonneton F."/>
            <person name="Bopp D."/>
            <person name="Brown S.J."/>
            <person name="Bucher G."/>
            <person name="Butts T."/>
            <person name="Chaumot A."/>
            <person name="Denell R.E."/>
            <person name="Ferrier D.E."/>
            <person name="Friedrich M."/>
            <person name="Gordon C.M."/>
            <person name="Jindra M."/>
            <person name="Klingler M."/>
            <person name="Lan Q."/>
            <person name="Lattorff H.M."/>
            <person name="Laudet V."/>
            <person name="von Levetsow C."/>
            <person name="Liu Z."/>
            <person name="Lutz R."/>
            <person name="Lynch J.A."/>
            <person name="da Fonseca R.N."/>
            <person name="Posnien N."/>
            <person name="Reuter R."/>
            <person name="Roth S."/>
            <person name="Savard J."/>
            <person name="Schinko J.B."/>
            <person name="Schmitt C."/>
            <person name="Schoppmeier M."/>
            <person name="Schroder R."/>
            <person name="Shippy T.D."/>
            <person name="Simonnet F."/>
            <person name="Marques-Souza H."/>
            <person name="Tautz D."/>
            <person name="Tomoyasu Y."/>
            <person name="Trauner J."/>
            <person name="Van der Zee M."/>
            <person name="Vervoort M."/>
            <person name="Wittkopp N."/>
            <person name="Wimmer E.A."/>
            <person name="Yang X."/>
            <person name="Jones A.K."/>
            <person name="Sattelle D.B."/>
            <person name="Ebert P.R."/>
            <person name="Nelson D."/>
            <person name="Scott J.G."/>
            <person name="Beeman R.W."/>
            <person name="Muthukrishnan S."/>
            <person name="Kramer K.J."/>
            <person name="Arakane Y."/>
            <person name="Beeman R.W."/>
            <person name="Zhu Q."/>
            <person name="Hogenkamp D."/>
            <person name="Dixit R."/>
            <person name="Oppert B."/>
            <person name="Jiang H."/>
            <person name="Zou Z."/>
            <person name="Marshall J."/>
            <person name="Elpidina E."/>
            <person name="Vinokurov K."/>
            <person name="Oppert C."/>
            <person name="Zou Z."/>
            <person name="Evans J."/>
            <person name="Lu Z."/>
            <person name="Zhao P."/>
            <person name="Sumathipala N."/>
            <person name="Altincicek B."/>
            <person name="Vilcinskas A."/>
            <person name="Williams M."/>
            <person name="Hultmark D."/>
            <person name="Hetru C."/>
            <person name="Jiang H."/>
            <person name="Grimmelikhuijzen C.J."/>
            <person name="Hauser F."/>
            <person name="Cazzamali G."/>
            <person name="Williamson M."/>
            <person name="Park Y."/>
            <person name="Li B."/>
            <person name="Tanaka Y."/>
            <person name="Predel R."/>
            <person name="Neupert S."/>
            <person name="Schachtner J."/>
            <person name="Verleyen P."/>
            <person name="Raible F."/>
            <person name="Bork P."/>
            <person name="Friedrich M."/>
            <person name="Walden K.K."/>
            <person name="Robertson H.M."/>
            <person name="Angeli S."/>
            <person name="Foret S."/>
            <person name="Bucher G."/>
            <person name="Schuetz S."/>
            <person name="Maleszka R."/>
            <person name="Wimmer E.A."/>
            <person name="Beeman R.W."/>
            <person name="Lorenzen M."/>
            <person name="Tomoyasu Y."/>
            <person name="Miller S.C."/>
            <person name="Grossmann D."/>
            <person name="Bucher G."/>
        </authorList>
    </citation>
    <scope>NUCLEOTIDE SEQUENCE [LARGE SCALE GENOMIC DNA]</scope>
    <source>
        <strain evidence="2 3">Georgia GA2</strain>
    </source>
</reference>
<keyword evidence="3" id="KW-1185">Reference proteome</keyword>
<dbReference type="InParanoid" id="D6WXX3"/>
<feature type="chain" id="PRO_5003089820" description="Protein TsetseEP domain-containing protein" evidence="1">
    <location>
        <begin position="30"/>
        <end position="255"/>
    </location>
</feature>
<dbReference type="HOGENOM" id="CLU_072155_1_0_1"/>
<dbReference type="OMA" id="QICRDGE"/>
<dbReference type="PANTHER" id="PTHR33964:SF1">
    <property type="entry name" value="RE45066P"/>
    <property type="match status" value="1"/>
</dbReference>
<evidence type="ECO:0000313" key="2">
    <source>
        <dbReference type="EMBL" id="EFA07708.1"/>
    </source>
</evidence>
<dbReference type="KEGG" id="tca:100141683"/>
<name>D6WXX3_TRICA</name>
<sequence>MNNVFKQVKRSFAVLSALFITVVTSKIRGHQNCGPEHLVHCAKPLSVLTDSGLTFATNKPELDRMCPDLRDAVKCIHGYTRHCMSMEEREHFKTLFHGTVIMVEDLCRNETYQTEYLKYAPCMKKVEKQNEMCLKTYTKAMKEIESRTEEQVTDEPDLVTYQKRKRETADEGIRSVCCSFQRYVECSTHTMRRACGEDAADFSREFLDKISSSLIRMHCNEYGRRECGIISGGEGLSKISSLVLALLATVAYYVR</sequence>
<dbReference type="FunCoup" id="D6WXX3">
    <property type="interactions" value="3"/>
</dbReference>
<dbReference type="Proteomes" id="UP000007266">
    <property type="component" value="Linkage group 8"/>
</dbReference>
<dbReference type="AlphaFoldDB" id="D6WXX3"/>